<reference evidence="1 2" key="1">
    <citation type="submission" date="2014-04" db="EMBL/GenBank/DDBJ databases">
        <authorList>
            <consortium name="DOE Joint Genome Institute"/>
            <person name="Kuo A."/>
            <person name="Kohler A."/>
            <person name="Costa M.D."/>
            <person name="Nagy L.G."/>
            <person name="Floudas D."/>
            <person name="Copeland A."/>
            <person name="Barry K.W."/>
            <person name="Cichocki N."/>
            <person name="Veneault-Fourrey C."/>
            <person name="LaButti K."/>
            <person name="Lindquist E.A."/>
            <person name="Lipzen A."/>
            <person name="Lundell T."/>
            <person name="Morin E."/>
            <person name="Murat C."/>
            <person name="Sun H."/>
            <person name="Tunlid A."/>
            <person name="Henrissat B."/>
            <person name="Grigoriev I.V."/>
            <person name="Hibbett D.S."/>
            <person name="Martin F."/>
            <person name="Nordberg H.P."/>
            <person name="Cantor M.N."/>
            <person name="Hua S.X."/>
        </authorList>
    </citation>
    <scope>NUCLEOTIDE SEQUENCE [LARGE SCALE GENOMIC DNA]</scope>
    <source>
        <strain evidence="1 2">Marx 270</strain>
    </source>
</reference>
<reference evidence="2" key="2">
    <citation type="submission" date="2015-01" db="EMBL/GenBank/DDBJ databases">
        <title>Evolutionary Origins and Diversification of the Mycorrhizal Mutualists.</title>
        <authorList>
            <consortium name="DOE Joint Genome Institute"/>
            <consortium name="Mycorrhizal Genomics Consortium"/>
            <person name="Kohler A."/>
            <person name="Kuo A."/>
            <person name="Nagy L.G."/>
            <person name="Floudas D."/>
            <person name="Copeland A."/>
            <person name="Barry K.W."/>
            <person name="Cichocki N."/>
            <person name="Veneault-Fourrey C."/>
            <person name="LaButti K."/>
            <person name="Lindquist E.A."/>
            <person name="Lipzen A."/>
            <person name="Lundell T."/>
            <person name="Morin E."/>
            <person name="Murat C."/>
            <person name="Riley R."/>
            <person name="Ohm R."/>
            <person name="Sun H."/>
            <person name="Tunlid A."/>
            <person name="Henrissat B."/>
            <person name="Grigoriev I.V."/>
            <person name="Hibbett D.S."/>
            <person name="Martin F."/>
        </authorList>
    </citation>
    <scope>NUCLEOTIDE SEQUENCE [LARGE SCALE GENOMIC DNA]</scope>
    <source>
        <strain evidence="2">Marx 270</strain>
    </source>
</reference>
<name>A0A0C3K8P4_PISTI</name>
<proteinExistence type="predicted"/>
<dbReference type="HOGENOM" id="CLU_2723193_0_0_1"/>
<sequence>MSSSSASCSSSSSVVWSVAWSASISCTEEGTPAFLRCREVSYRTTEGGTNRVVSSGVHLTCLPRTRTQGKQG</sequence>
<organism evidence="1 2">
    <name type="scientific">Pisolithus tinctorius Marx 270</name>
    <dbReference type="NCBI Taxonomy" id="870435"/>
    <lineage>
        <taxon>Eukaryota</taxon>
        <taxon>Fungi</taxon>
        <taxon>Dikarya</taxon>
        <taxon>Basidiomycota</taxon>
        <taxon>Agaricomycotina</taxon>
        <taxon>Agaricomycetes</taxon>
        <taxon>Agaricomycetidae</taxon>
        <taxon>Boletales</taxon>
        <taxon>Sclerodermatineae</taxon>
        <taxon>Pisolithaceae</taxon>
        <taxon>Pisolithus</taxon>
    </lineage>
</organism>
<dbReference type="InParanoid" id="A0A0C3K8P4"/>
<evidence type="ECO:0000313" key="1">
    <source>
        <dbReference type="EMBL" id="KIO05947.1"/>
    </source>
</evidence>
<protein>
    <submittedName>
        <fullName evidence="1">Uncharacterized protein</fullName>
    </submittedName>
</protein>
<keyword evidence="2" id="KW-1185">Reference proteome</keyword>
<dbReference type="Proteomes" id="UP000054217">
    <property type="component" value="Unassembled WGS sequence"/>
</dbReference>
<accession>A0A0C3K8P4</accession>
<evidence type="ECO:0000313" key="2">
    <source>
        <dbReference type="Proteomes" id="UP000054217"/>
    </source>
</evidence>
<dbReference type="AlphaFoldDB" id="A0A0C3K8P4"/>
<dbReference type="EMBL" id="KN831965">
    <property type="protein sequence ID" value="KIO05947.1"/>
    <property type="molecule type" value="Genomic_DNA"/>
</dbReference>
<gene>
    <name evidence="1" type="ORF">M404DRAFT_999668</name>
</gene>